<feature type="transmembrane region" description="Helical" evidence="1">
    <location>
        <begin position="21"/>
        <end position="43"/>
    </location>
</feature>
<name>A0A098BJS6_9NOCA</name>
<proteinExistence type="predicted"/>
<accession>A0A098BJS6</accession>
<keyword evidence="1" id="KW-0472">Membrane</keyword>
<evidence type="ECO:0000313" key="3">
    <source>
        <dbReference type="Proteomes" id="UP000042997"/>
    </source>
</evidence>
<gene>
    <name evidence="2" type="ORF">RHRU231_450115</name>
</gene>
<feature type="transmembrane region" description="Helical" evidence="1">
    <location>
        <begin position="49"/>
        <end position="68"/>
    </location>
</feature>
<dbReference type="EMBL" id="CCSD01000056">
    <property type="protein sequence ID" value="CDZ88948.1"/>
    <property type="molecule type" value="Genomic_DNA"/>
</dbReference>
<organism evidence="2 3">
    <name type="scientific">Rhodococcus ruber</name>
    <dbReference type="NCBI Taxonomy" id="1830"/>
    <lineage>
        <taxon>Bacteria</taxon>
        <taxon>Bacillati</taxon>
        <taxon>Actinomycetota</taxon>
        <taxon>Actinomycetes</taxon>
        <taxon>Mycobacteriales</taxon>
        <taxon>Nocardiaceae</taxon>
        <taxon>Rhodococcus</taxon>
    </lineage>
</organism>
<sequence>MRWIDGNRFRRLAPSVRALTVTMGILSAVGIAMAVIILVLWIGKELFGHELFGFIGLIVTMIFTGLYAEFRNDNVR</sequence>
<protein>
    <submittedName>
        <fullName evidence="2">Uncharacterized protein</fullName>
    </submittedName>
</protein>
<evidence type="ECO:0000256" key="1">
    <source>
        <dbReference type="SAM" id="Phobius"/>
    </source>
</evidence>
<reference evidence="2 3" key="1">
    <citation type="journal article" date="2014" name="Genome Announc.">
        <title>Draft Genome Sequence of Propane- and Butane-Oxidizing Actinobacterium Rhodococcus ruber IEGM 231.</title>
        <authorList>
            <person name="Ivshina I.B."/>
            <person name="Kuyukina M.S."/>
            <person name="Krivoruchko A.V."/>
            <person name="Barbe V."/>
            <person name="Fischer C."/>
        </authorList>
    </citation>
    <scope>NUCLEOTIDE SEQUENCE [LARGE SCALE GENOMIC DNA]</scope>
</reference>
<dbReference type="AlphaFoldDB" id="A0A098BJS6"/>
<dbReference type="Proteomes" id="UP000042997">
    <property type="component" value="Unassembled WGS sequence"/>
</dbReference>
<keyword evidence="1" id="KW-0812">Transmembrane</keyword>
<evidence type="ECO:0000313" key="2">
    <source>
        <dbReference type="EMBL" id="CDZ88948.1"/>
    </source>
</evidence>
<keyword evidence="1" id="KW-1133">Transmembrane helix</keyword>